<dbReference type="EMBL" id="SAEB01000006">
    <property type="protein sequence ID" value="RVD85641.1"/>
    <property type="molecule type" value="Genomic_DNA"/>
</dbReference>
<dbReference type="STRING" id="97331.A0A437A3C9"/>
<reference evidence="2 3" key="1">
    <citation type="submission" date="2019-01" db="EMBL/GenBank/DDBJ databases">
        <title>Intercellular communication is required for trap formation in the nematode-trapping fungus Duddingtonia flagrans.</title>
        <authorList>
            <person name="Youssar L."/>
            <person name="Wernet V."/>
            <person name="Hensel N."/>
            <person name="Hildebrandt H.-G."/>
            <person name="Fischer R."/>
        </authorList>
    </citation>
    <scope>NUCLEOTIDE SEQUENCE [LARGE SCALE GENOMIC DNA]</scope>
    <source>
        <strain evidence="2 3">CBS H-5679</strain>
    </source>
</reference>
<sequence length="157" mass="16453">MRPDLILLALAGSAFAAPNAAAAPGPVVTERPSIVRRGNVGGTSNVYYSLDIGFAGSPYYNVYALNTCINLNAPYLRKISSFGPDEGTLCTIYGASNCGTQAGSATIYYPGSNDLRSFGNNWNDRIASFKCVAGRPASSVGSIPFSVSRRDAIATKI</sequence>
<dbReference type="Proteomes" id="UP000283090">
    <property type="component" value="Unassembled WGS sequence"/>
</dbReference>
<name>A0A437A3C9_ARTFL</name>
<keyword evidence="3" id="KW-1185">Reference proteome</keyword>
<gene>
    <name evidence="2" type="ORF">DFL_003957</name>
</gene>
<evidence type="ECO:0008006" key="4">
    <source>
        <dbReference type="Google" id="ProtNLM"/>
    </source>
</evidence>
<feature type="chain" id="PRO_5018970908" description="AA1-like domain-containing protein" evidence="1">
    <location>
        <begin position="17"/>
        <end position="157"/>
    </location>
</feature>
<dbReference type="VEuPathDB" id="FungiDB:DFL_003957"/>
<dbReference type="Gene3D" id="2.60.20.10">
    <property type="entry name" value="Crystallins"/>
    <property type="match status" value="1"/>
</dbReference>
<comment type="caution">
    <text evidence="2">The sequence shown here is derived from an EMBL/GenBank/DDBJ whole genome shotgun (WGS) entry which is preliminary data.</text>
</comment>
<feature type="signal peptide" evidence="1">
    <location>
        <begin position="1"/>
        <end position="16"/>
    </location>
</feature>
<evidence type="ECO:0000313" key="2">
    <source>
        <dbReference type="EMBL" id="RVD85641.1"/>
    </source>
</evidence>
<dbReference type="AlphaFoldDB" id="A0A437A3C9"/>
<dbReference type="GeneID" id="93586268"/>
<accession>A0A437A3C9</accession>
<dbReference type="OrthoDB" id="5323643at2759"/>
<evidence type="ECO:0000256" key="1">
    <source>
        <dbReference type="SAM" id="SignalP"/>
    </source>
</evidence>
<protein>
    <recommendedName>
        <fullName evidence="4">AA1-like domain-containing protein</fullName>
    </recommendedName>
</protein>
<organism evidence="2 3">
    <name type="scientific">Arthrobotrys flagrans</name>
    <name type="common">Nematode-trapping fungus</name>
    <name type="synonym">Trichothecium flagrans</name>
    <dbReference type="NCBI Taxonomy" id="97331"/>
    <lineage>
        <taxon>Eukaryota</taxon>
        <taxon>Fungi</taxon>
        <taxon>Dikarya</taxon>
        <taxon>Ascomycota</taxon>
        <taxon>Pezizomycotina</taxon>
        <taxon>Orbiliomycetes</taxon>
        <taxon>Orbiliales</taxon>
        <taxon>Orbiliaceae</taxon>
        <taxon>Arthrobotrys</taxon>
    </lineage>
</organism>
<evidence type="ECO:0000313" key="3">
    <source>
        <dbReference type="Proteomes" id="UP000283090"/>
    </source>
</evidence>
<proteinExistence type="predicted"/>
<dbReference type="RefSeq" id="XP_067491185.1">
    <property type="nucleotide sequence ID" value="XM_067632969.1"/>
</dbReference>
<keyword evidence="1" id="KW-0732">Signal</keyword>